<evidence type="ECO:0000313" key="3">
    <source>
        <dbReference type="Proteomes" id="UP001219525"/>
    </source>
</evidence>
<sequence>MPLEPLAIVNIDKREVVDPMDEWYGWHMREYIANDMPLDFVWLFAAPVNTQSVDVPPIDDPDKPPRVAVGHWAGDRVFMVDWDCGWTLQHLLYPEEIEELVAEYPLAAENPLLHYFALENFNRIRLPGRRYEGAEALFPTNRVWVLRNLTERWYVRADVVTAPENRRGPALVDRSGMGLGDLLWAELGGTYNDSTRLVKRTGGGPRPWGCTGSMGQRVDVQPIEAVHDSPDAAEWVDRSEDAKTSLREMDMELDVSEYRY</sequence>
<dbReference type="AlphaFoldDB" id="A0AAD6V1Y4"/>
<protein>
    <submittedName>
        <fullName evidence="1">Uncharacterized protein</fullName>
    </submittedName>
</protein>
<comment type="caution">
    <text evidence="1">The sequence shown here is derived from an EMBL/GenBank/DDBJ whole genome shotgun (WGS) entry which is preliminary data.</text>
</comment>
<gene>
    <name evidence="2" type="ORF">GGX14DRAFT_637763</name>
    <name evidence="1" type="ORF">GGX14DRAFT_660024</name>
</gene>
<name>A0AAD6V1Y4_9AGAR</name>
<keyword evidence="3" id="KW-1185">Reference proteome</keyword>
<evidence type="ECO:0000313" key="2">
    <source>
        <dbReference type="EMBL" id="KAJ7206658.1"/>
    </source>
</evidence>
<evidence type="ECO:0000313" key="1">
    <source>
        <dbReference type="EMBL" id="KAJ7200635.1"/>
    </source>
</evidence>
<dbReference type="EMBL" id="JARJCW010000062">
    <property type="protein sequence ID" value="KAJ7200635.1"/>
    <property type="molecule type" value="Genomic_DNA"/>
</dbReference>
<dbReference type="Proteomes" id="UP001219525">
    <property type="component" value="Unassembled WGS sequence"/>
</dbReference>
<organism evidence="1 3">
    <name type="scientific">Mycena pura</name>
    <dbReference type="NCBI Taxonomy" id="153505"/>
    <lineage>
        <taxon>Eukaryota</taxon>
        <taxon>Fungi</taxon>
        <taxon>Dikarya</taxon>
        <taxon>Basidiomycota</taxon>
        <taxon>Agaricomycotina</taxon>
        <taxon>Agaricomycetes</taxon>
        <taxon>Agaricomycetidae</taxon>
        <taxon>Agaricales</taxon>
        <taxon>Marasmiineae</taxon>
        <taxon>Mycenaceae</taxon>
        <taxon>Mycena</taxon>
    </lineage>
</organism>
<proteinExistence type="predicted"/>
<accession>A0AAD6V1Y4</accession>
<dbReference type="EMBL" id="JARJCW010000039">
    <property type="protein sequence ID" value="KAJ7206658.1"/>
    <property type="molecule type" value="Genomic_DNA"/>
</dbReference>
<reference evidence="1" key="1">
    <citation type="submission" date="2023-03" db="EMBL/GenBank/DDBJ databases">
        <title>Massive genome expansion in bonnet fungi (Mycena s.s.) driven by repeated elements and novel gene families across ecological guilds.</title>
        <authorList>
            <consortium name="Lawrence Berkeley National Laboratory"/>
            <person name="Harder C.B."/>
            <person name="Miyauchi S."/>
            <person name="Viragh M."/>
            <person name="Kuo A."/>
            <person name="Thoen E."/>
            <person name="Andreopoulos B."/>
            <person name="Lu D."/>
            <person name="Skrede I."/>
            <person name="Drula E."/>
            <person name="Henrissat B."/>
            <person name="Morin E."/>
            <person name="Kohler A."/>
            <person name="Barry K."/>
            <person name="LaButti K."/>
            <person name="Morin E."/>
            <person name="Salamov A."/>
            <person name="Lipzen A."/>
            <person name="Mereny Z."/>
            <person name="Hegedus B."/>
            <person name="Baldrian P."/>
            <person name="Stursova M."/>
            <person name="Weitz H."/>
            <person name="Taylor A."/>
            <person name="Grigoriev I.V."/>
            <person name="Nagy L.G."/>
            <person name="Martin F."/>
            <person name="Kauserud H."/>
        </authorList>
    </citation>
    <scope>NUCLEOTIDE SEQUENCE</scope>
    <source>
        <strain evidence="1">9144</strain>
    </source>
</reference>